<proteinExistence type="predicted"/>
<dbReference type="AlphaFoldDB" id="A0A137P9I6"/>
<sequence>MLINIYKVGLILSLVSGQCFDTPSPQLGRQSLRYVECGNINTPPLKVKTTTNKQLTGGKTQSNKTKDGMIEIDLTCTTAESTCNMVMDTFVTASDYLTNIIKFNTPIRIQATFTSFCTNMNDCDKVHQTLGQARVTRYHQLRGDDGKVRLYPQALVKQISQSAKKTSFHESDILADFNSDANFYFQSQGGKISNQQSDFLFVVSHELIHGLGFASLYNDYFSESTPTALFPNPQTATYNDGTAKISNFFESVFDKHVILTSNKRTLSSITEVINGYISSNKDKTFKNEDLAYQNFIDSSQYQVAKDLLQTAQTDGSMEFVFNTTSKVPFNSLVLETNLKPYSPSSSVSHVALKNYQNSKDFLMKYEMSPGSSLSKLVASIGGGNWDTAPYGPGLIAVLETMGYPTNQNPHPNVIAGPANSANFSKNIPSVLLVSLILTYFYLM</sequence>
<keyword evidence="3" id="KW-1185">Reference proteome</keyword>
<dbReference type="OrthoDB" id="73465at2759"/>
<feature type="signal peptide" evidence="1">
    <location>
        <begin position="1"/>
        <end position="17"/>
    </location>
</feature>
<dbReference type="OMA" id="VECGNIN"/>
<dbReference type="Proteomes" id="UP000070444">
    <property type="component" value="Unassembled WGS sequence"/>
</dbReference>
<feature type="chain" id="PRO_5007294665" description="Sequence orphan" evidence="1">
    <location>
        <begin position="18"/>
        <end position="443"/>
    </location>
</feature>
<dbReference type="STRING" id="796925.A0A137P9I6"/>
<protein>
    <recommendedName>
        <fullName evidence="4">Sequence orphan</fullName>
    </recommendedName>
</protein>
<gene>
    <name evidence="2" type="ORF">CONCODRAFT_16790</name>
</gene>
<evidence type="ECO:0008006" key="4">
    <source>
        <dbReference type="Google" id="ProtNLM"/>
    </source>
</evidence>
<organism evidence="2 3">
    <name type="scientific">Conidiobolus coronatus (strain ATCC 28846 / CBS 209.66 / NRRL 28638)</name>
    <name type="common">Delacroixia coronata</name>
    <dbReference type="NCBI Taxonomy" id="796925"/>
    <lineage>
        <taxon>Eukaryota</taxon>
        <taxon>Fungi</taxon>
        <taxon>Fungi incertae sedis</taxon>
        <taxon>Zoopagomycota</taxon>
        <taxon>Entomophthoromycotina</taxon>
        <taxon>Entomophthoromycetes</taxon>
        <taxon>Entomophthorales</taxon>
        <taxon>Ancylistaceae</taxon>
        <taxon>Conidiobolus</taxon>
    </lineage>
</organism>
<reference evidence="2 3" key="1">
    <citation type="journal article" date="2015" name="Genome Biol. Evol.">
        <title>Phylogenomic analyses indicate that early fungi evolved digesting cell walls of algal ancestors of land plants.</title>
        <authorList>
            <person name="Chang Y."/>
            <person name="Wang S."/>
            <person name="Sekimoto S."/>
            <person name="Aerts A.L."/>
            <person name="Choi C."/>
            <person name="Clum A."/>
            <person name="LaButti K.M."/>
            <person name="Lindquist E.A."/>
            <person name="Yee Ngan C."/>
            <person name="Ohm R.A."/>
            <person name="Salamov A.A."/>
            <person name="Grigoriev I.V."/>
            <person name="Spatafora J.W."/>
            <person name="Berbee M.L."/>
        </authorList>
    </citation>
    <scope>NUCLEOTIDE SEQUENCE [LARGE SCALE GENOMIC DNA]</scope>
    <source>
        <strain evidence="2 3">NRRL 28638</strain>
    </source>
</reference>
<name>A0A137P9I6_CONC2</name>
<evidence type="ECO:0000313" key="2">
    <source>
        <dbReference type="EMBL" id="KXN71614.1"/>
    </source>
</evidence>
<evidence type="ECO:0000256" key="1">
    <source>
        <dbReference type="SAM" id="SignalP"/>
    </source>
</evidence>
<evidence type="ECO:0000313" key="3">
    <source>
        <dbReference type="Proteomes" id="UP000070444"/>
    </source>
</evidence>
<dbReference type="EMBL" id="KQ964471">
    <property type="protein sequence ID" value="KXN71614.1"/>
    <property type="molecule type" value="Genomic_DNA"/>
</dbReference>
<keyword evidence="1" id="KW-0732">Signal</keyword>
<accession>A0A137P9I6</accession>